<dbReference type="STRING" id="231916.A0A409VHN5"/>
<dbReference type="OrthoDB" id="2386201at2759"/>
<feature type="compositionally biased region" description="Basic and acidic residues" evidence="1">
    <location>
        <begin position="645"/>
        <end position="657"/>
    </location>
</feature>
<dbReference type="InterPro" id="IPR019021">
    <property type="entry name" value="Mms22"/>
</dbReference>
<dbReference type="GO" id="GO:0035361">
    <property type="term" value="C:Cul8-RING ubiquitin ligase complex"/>
    <property type="evidence" value="ECO:0007669"/>
    <property type="project" value="TreeGrafter"/>
</dbReference>
<feature type="region of interest" description="Disordered" evidence="1">
    <location>
        <begin position="346"/>
        <end position="580"/>
    </location>
</feature>
<dbReference type="Pfam" id="PF09462">
    <property type="entry name" value="Mus7"/>
    <property type="match status" value="1"/>
</dbReference>
<feature type="compositionally biased region" description="Polar residues" evidence="1">
    <location>
        <begin position="551"/>
        <end position="574"/>
    </location>
</feature>
<feature type="compositionally biased region" description="Basic and acidic residues" evidence="1">
    <location>
        <begin position="294"/>
        <end position="306"/>
    </location>
</feature>
<feature type="compositionally biased region" description="Acidic residues" evidence="1">
    <location>
        <begin position="658"/>
        <end position="670"/>
    </location>
</feature>
<keyword evidence="3" id="KW-1185">Reference proteome</keyword>
<feature type="compositionally biased region" description="Low complexity" evidence="1">
    <location>
        <begin position="482"/>
        <end position="492"/>
    </location>
</feature>
<feature type="region of interest" description="Disordered" evidence="1">
    <location>
        <begin position="787"/>
        <end position="861"/>
    </location>
</feature>
<gene>
    <name evidence="2" type="ORF">CVT26_000370</name>
</gene>
<reference evidence="2 3" key="1">
    <citation type="journal article" date="2018" name="Evol. Lett.">
        <title>Horizontal gene cluster transfer increased hallucinogenic mushroom diversity.</title>
        <authorList>
            <person name="Reynolds H.T."/>
            <person name="Vijayakumar V."/>
            <person name="Gluck-Thaler E."/>
            <person name="Korotkin H.B."/>
            <person name="Matheny P.B."/>
            <person name="Slot J.C."/>
        </authorList>
    </citation>
    <scope>NUCLEOTIDE SEQUENCE [LARGE SCALE GENOMIC DNA]</scope>
    <source>
        <strain evidence="2 3">SRW20</strain>
    </source>
</reference>
<feature type="compositionally biased region" description="Low complexity" evidence="1">
    <location>
        <begin position="70"/>
        <end position="82"/>
    </location>
</feature>
<feature type="region of interest" description="Disordered" evidence="1">
    <location>
        <begin position="234"/>
        <end position="333"/>
    </location>
</feature>
<evidence type="ECO:0008006" key="4">
    <source>
        <dbReference type="Google" id="ProtNLM"/>
    </source>
</evidence>
<feature type="compositionally biased region" description="Basic and acidic residues" evidence="1">
    <location>
        <begin position="799"/>
        <end position="815"/>
    </location>
</feature>
<protein>
    <recommendedName>
        <fullName evidence="4">Protein mms22</fullName>
    </recommendedName>
</protein>
<feature type="compositionally biased region" description="Basic and acidic residues" evidence="1">
    <location>
        <begin position="830"/>
        <end position="843"/>
    </location>
</feature>
<organism evidence="2 3">
    <name type="scientific">Gymnopilus dilepis</name>
    <dbReference type="NCBI Taxonomy" id="231916"/>
    <lineage>
        <taxon>Eukaryota</taxon>
        <taxon>Fungi</taxon>
        <taxon>Dikarya</taxon>
        <taxon>Basidiomycota</taxon>
        <taxon>Agaricomycotina</taxon>
        <taxon>Agaricomycetes</taxon>
        <taxon>Agaricomycetidae</taxon>
        <taxon>Agaricales</taxon>
        <taxon>Agaricineae</taxon>
        <taxon>Hymenogastraceae</taxon>
        <taxon>Gymnopilus</taxon>
    </lineage>
</organism>
<feature type="compositionally biased region" description="Acidic residues" evidence="1">
    <location>
        <begin position="685"/>
        <end position="694"/>
    </location>
</feature>
<dbReference type="EMBL" id="NHYE01005646">
    <property type="protein sequence ID" value="PPQ65769.1"/>
    <property type="molecule type" value="Genomic_DNA"/>
</dbReference>
<dbReference type="PANTHER" id="PTHR28122:SF1">
    <property type="entry name" value="E3 UBIQUITIN-PROTEIN LIGASE SUBSTRATE RECEPTOR MMS22"/>
    <property type="match status" value="1"/>
</dbReference>
<dbReference type="InParanoid" id="A0A409VHN5"/>
<accession>A0A409VHN5</accession>
<evidence type="ECO:0000256" key="1">
    <source>
        <dbReference type="SAM" id="MobiDB-lite"/>
    </source>
</evidence>
<feature type="compositionally biased region" description="Polar residues" evidence="1">
    <location>
        <begin position="94"/>
        <end position="105"/>
    </location>
</feature>
<feature type="compositionally biased region" description="Low complexity" evidence="1">
    <location>
        <begin position="242"/>
        <end position="265"/>
    </location>
</feature>
<evidence type="ECO:0000313" key="2">
    <source>
        <dbReference type="EMBL" id="PPQ65769.1"/>
    </source>
</evidence>
<feature type="compositionally biased region" description="Low complexity" evidence="1">
    <location>
        <begin position="284"/>
        <end position="293"/>
    </location>
</feature>
<dbReference type="Proteomes" id="UP000284706">
    <property type="component" value="Unassembled WGS sequence"/>
</dbReference>
<feature type="compositionally biased region" description="Basic and acidic residues" evidence="1">
    <location>
        <begin position="432"/>
        <end position="472"/>
    </location>
</feature>
<dbReference type="CDD" id="cd22249">
    <property type="entry name" value="UDM1_RNF168_RNF169-like"/>
    <property type="match status" value="1"/>
</dbReference>
<feature type="compositionally biased region" description="Basic and acidic residues" evidence="1">
    <location>
        <begin position="385"/>
        <end position="402"/>
    </location>
</feature>
<evidence type="ECO:0000313" key="3">
    <source>
        <dbReference type="Proteomes" id="UP000284706"/>
    </source>
</evidence>
<dbReference type="GO" id="GO:0031297">
    <property type="term" value="P:replication fork processing"/>
    <property type="evidence" value="ECO:0007669"/>
    <property type="project" value="InterPro"/>
</dbReference>
<sequence length="1901" mass="213602">MDIDEEVVETSDAEELAELEAARRNKSPIPLTEQDFNRPLLPHSPPRKKVKLHHEFDRLSVSPAKSALVTTSTPSRSQSSSTMLGTTPPAHPFSRSSTQTPSSIHSAPLIKLEDDHPPPIPCPAPADLYPQDPLLLEAPGVPTLSTPSSSPDLPDIDMADPFLDNPSNRGTTTPLSSPPGPRVRFQSVDPLDLFGTSPPPSPSFQSLVAMPEGPQEEFGKDALDDLLVFTPVKEEASPVAKSSPLSSHRSFRSQTPSSPASPTPSEGRRRSTSEPLGRSPSPGPQSSQSAAGAIDHEAQEEADRQMAEAVDQEEGAGGRRYSLRHRNAAQIRPYAYDRKLYERVLKNNPDAIVKDKILDRPRHNHPEDRYVDEETILDNEEERLETELARRIRREEKGKGRADPQQSTSGPEVDPVSLPEILQEELSSSDEEQAKEIQRLSKEGRRLLKEQERRRKAEEKEEQRRQRDEAARRAKRFPVSRPTSGSPGPSTSAHRSRQRSLSSERGDDDIMILDERPNSGLKATDPQASRATFDEHDFLRDYFAGDDDFGTHSQSSSTFDSGQATSSRQPSVAPSGSADLYSFVDPERLRILRKMWPETMVIEYLESLKKAANEKKKKRALQAVKANSDSGPLRPGQSRVRQASRPRDSSEIRKLADPESDVDNNTDLEDDNSHSNVALPPSSADEGESSDVDDILTTYGRAPPRAPSPDIQVIDVDALEDADSETEDIQFVNLQRIQNKGAATRFREPSMIDYMLAGPSTFKASKDKSSRFRLDIMTKDARGFGRGRQTLLSFKNHGKGKEKDSRPKAQKEARRPKPNGPVPSSSNSRARLEERQAEKDSRRKQLSWKAKKKKERIKLQKKMGVWTKQSDGRIERKTAFVTLDLEDEGLHQALAPSSRSIPPRKATRQILPGRANVLDVSVRSGEDEPTAPHPVVVAEGERRRRLEDIPTDFGLDLPHSGKAFAADSYIRQGWLHHLTKIHNLQSVQPTSVTMFGINLECTVSVEDFSSTLSRICNAFYDFATSLPGPDDEKFCWDLSKPIHLLSQALSWYLQHGTDQEREFLRTSIESEVNQLVGKIRALTLDALEMPILSICWFLIELSATASPYPIALSPDGRPTGLLNEVIPLLTSFLLRCDLKQVMRPFEHDPQPRDSLHADFVAELWVRLIHLSGYCSPVDGAFKPKNHPFWIILMDALDLRMQFVDTMSSSFETSELIWHTIWAMCTLAHFSVFGMTVKQSSLPACWDIVVFALKRIRLTQLPQESCLTTKGAMIACAVDRYVALLVQRCFLMRYRWGWSLTNAVTMFNHTVEIFRSRKFANLLHEPDDYPKFFLEQNWDLLSVYDDQDIAYIMFLKLVHQAILEDPQYKEGQLPPKVKKLISMAVPMSSLPFSKTNPPPKISDLAMYYNRIAALAIVGDLEKGDCRERISAARRYISFSTADNDSRLAAMRGMSYWARLMVSRGVSLEAMGEWIAEMAIVIKSEFTAASQKANKSAIDDALLLVESLLNQVRKIFESCAKKLRYPDAVLISSLREILRPESKIMQEARLYEEFGRFARALFDARLKALPPAPRPLPPPSSSVIEEDSQDYGDMGNFDNVDWSAVGIAALAEPTGVNAALEGESIDVKESKLRSALLSVDFRRIGYNFMQPYIKPPGPGVVYSKHASECDGWIHLYLCCACVEAPPSDWEKKHLGTLDTFLEGLREKHPEEERWVRRVELSIMFQMLSLQPTLAFEDFLNALTSDYVTNREGKPRTNVIERQYVAHMLSIDNSNHPLLSDIDGLLPPRNPESGDYEISPEVFLGLRVPLLDAIFKNLDSLIQRKREGHPNISLDTDKYVQLCRAMLSAMRFNLSQCDKASPKYAADTNFCLEVVNTISKYPELSNRHELKFFVQSWNNALNTR</sequence>
<name>A0A409VHN5_9AGAR</name>
<feature type="compositionally biased region" description="Acidic residues" evidence="1">
    <location>
        <begin position="1"/>
        <end position="18"/>
    </location>
</feature>
<dbReference type="PANTHER" id="PTHR28122">
    <property type="entry name" value="E3 UBIQUITIN-PROTEIN LIGASE SUBSTRATE RECEPTOR MMS22"/>
    <property type="match status" value="1"/>
</dbReference>
<feature type="compositionally biased region" description="Basic residues" evidence="1">
    <location>
        <begin position="844"/>
        <end position="861"/>
    </location>
</feature>
<dbReference type="GO" id="GO:0005634">
    <property type="term" value="C:nucleus"/>
    <property type="evidence" value="ECO:0007669"/>
    <property type="project" value="InterPro"/>
</dbReference>
<feature type="compositionally biased region" description="Acidic residues" evidence="1">
    <location>
        <begin position="370"/>
        <end position="384"/>
    </location>
</feature>
<feature type="region of interest" description="Disordered" evidence="1">
    <location>
        <begin position="616"/>
        <end position="709"/>
    </location>
</feature>
<feature type="compositionally biased region" description="Basic and acidic residues" evidence="1">
    <location>
        <begin position="352"/>
        <end position="369"/>
    </location>
</feature>
<feature type="compositionally biased region" description="Low complexity" evidence="1">
    <location>
        <begin position="142"/>
        <end position="153"/>
    </location>
</feature>
<proteinExistence type="predicted"/>
<feature type="region of interest" description="Disordered" evidence="1">
    <location>
        <begin position="1"/>
        <end position="222"/>
    </location>
</feature>
<comment type="caution">
    <text evidence="2">The sequence shown here is derived from an EMBL/GenBank/DDBJ whole genome shotgun (WGS) entry which is preliminary data.</text>
</comment>
<dbReference type="GO" id="GO:0000724">
    <property type="term" value="P:double-strand break repair via homologous recombination"/>
    <property type="evidence" value="ECO:0007669"/>
    <property type="project" value="TreeGrafter"/>
</dbReference>